<proteinExistence type="predicted"/>
<organism evidence="2 3">
    <name type="scientific">Acropora cervicornis</name>
    <name type="common">Staghorn coral</name>
    <dbReference type="NCBI Taxonomy" id="6130"/>
    <lineage>
        <taxon>Eukaryota</taxon>
        <taxon>Metazoa</taxon>
        <taxon>Cnidaria</taxon>
        <taxon>Anthozoa</taxon>
        <taxon>Hexacorallia</taxon>
        <taxon>Scleractinia</taxon>
        <taxon>Astrocoeniina</taxon>
        <taxon>Acroporidae</taxon>
        <taxon>Acropora</taxon>
    </lineage>
</organism>
<dbReference type="InterPro" id="IPR011989">
    <property type="entry name" value="ARM-like"/>
</dbReference>
<evidence type="ECO:0000313" key="2">
    <source>
        <dbReference type="EMBL" id="KAK2552562.1"/>
    </source>
</evidence>
<accession>A0AAD9Q0J4</accession>
<sequence length="295" mass="33021">MALVWRRLSLKAGFGSSDAKDGSEIEIPQNLNNVEPELFIKFLRIPSLKTYASLRSKLDISTKEWLTEFLELGGLTSLFEVLQKLSERGLGKFSDAFLQLECVRCIKSVMNNATGLQFMANDSSLTRHLATGEYRKSFCVCVCRFAKLMAFTEIIPSWTRLRKSQMFQQNADVDSNQGQFSNVEPELCVNLLRIPSLKNFSALHPKLVQSSTTWMADFLSHGGLDVLMNALEVLSARLISANNHIAFMDAFVAIECVRCIRAVLNSEAGVQYFVTSPSLICQLFYGRMGANMVVC</sequence>
<keyword evidence="3" id="KW-1185">Reference proteome</keyword>
<dbReference type="Proteomes" id="UP001249851">
    <property type="component" value="Unassembled WGS sequence"/>
</dbReference>
<protein>
    <submittedName>
        <fullName evidence="2">Inverted formin-2</fullName>
    </submittedName>
</protein>
<dbReference type="EMBL" id="JARQWQ010000085">
    <property type="protein sequence ID" value="KAK2552562.1"/>
    <property type="molecule type" value="Genomic_DNA"/>
</dbReference>
<dbReference type="GO" id="GO:0003779">
    <property type="term" value="F:actin binding"/>
    <property type="evidence" value="ECO:0007669"/>
    <property type="project" value="InterPro"/>
</dbReference>
<dbReference type="PANTHER" id="PTHR46345">
    <property type="entry name" value="INVERTED FORMIN-2"/>
    <property type="match status" value="1"/>
</dbReference>
<dbReference type="SMART" id="SM01140">
    <property type="entry name" value="Drf_GBD"/>
    <property type="match status" value="2"/>
</dbReference>
<dbReference type="InterPro" id="IPR010473">
    <property type="entry name" value="GTPase-bd"/>
</dbReference>
<name>A0AAD9Q0J4_ACRCE</name>
<reference evidence="2" key="2">
    <citation type="journal article" date="2023" name="Science">
        <title>Genomic signatures of disease resistance in endangered staghorn corals.</title>
        <authorList>
            <person name="Vollmer S.V."/>
            <person name="Selwyn J.D."/>
            <person name="Despard B.A."/>
            <person name="Roesel C.L."/>
        </authorList>
    </citation>
    <scope>NUCLEOTIDE SEQUENCE</scope>
    <source>
        <strain evidence="2">K2</strain>
    </source>
</reference>
<dbReference type="SUPFAM" id="SSF48371">
    <property type="entry name" value="ARM repeat"/>
    <property type="match status" value="2"/>
</dbReference>
<dbReference type="AlphaFoldDB" id="A0AAD9Q0J4"/>
<dbReference type="Gene3D" id="1.25.10.10">
    <property type="entry name" value="Leucine-rich Repeat Variant"/>
    <property type="match status" value="2"/>
</dbReference>
<feature type="domain" description="Formin GTPase-binding" evidence="1">
    <location>
        <begin position="1"/>
        <end position="140"/>
    </location>
</feature>
<dbReference type="InterPro" id="IPR016024">
    <property type="entry name" value="ARM-type_fold"/>
</dbReference>
<dbReference type="GO" id="GO:0030036">
    <property type="term" value="P:actin cytoskeleton organization"/>
    <property type="evidence" value="ECO:0007669"/>
    <property type="project" value="InterPro"/>
</dbReference>
<gene>
    <name evidence="2" type="ORF">P5673_026208</name>
</gene>
<reference evidence="2" key="1">
    <citation type="journal article" date="2023" name="G3 (Bethesda)">
        <title>Whole genome assembly and annotation of the endangered Caribbean coral Acropora cervicornis.</title>
        <authorList>
            <person name="Selwyn J.D."/>
            <person name="Vollmer S.V."/>
        </authorList>
    </citation>
    <scope>NUCLEOTIDE SEQUENCE</scope>
    <source>
        <strain evidence="2">K2</strain>
    </source>
</reference>
<evidence type="ECO:0000313" key="3">
    <source>
        <dbReference type="Proteomes" id="UP001249851"/>
    </source>
</evidence>
<feature type="domain" description="Formin GTPase-binding" evidence="1">
    <location>
        <begin position="145"/>
        <end position="285"/>
    </location>
</feature>
<evidence type="ECO:0000259" key="1">
    <source>
        <dbReference type="SMART" id="SM01140"/>
    </source>
</evidence>
<dbReference type="Pfam" id="PF06371">
    <property type="entry name" value="Drf_GBD"/>
    <property type="match status" value="2"/>
</dbReference>
<dbReference type="PANTHER" id="PTHR46345:SF8">
    <property type="entry name" value="FORMIN 3, ISOFORM B"/>
    <property type="match status" value="1"/>
</dbReference>
<dbReference type="GO" id="GO:0031267">
    <property type="term" value="F:small GTPase binding"/>
    <property type="evidence" value="ECO:0007669"/>
    <property type="project" value="InterPro"/>
</dbReference>
<comment type="caution">
    <text evidence="2">The sequence shown here is derived from an EMBL/GenBank/DDBJ whole genome shotgun (WGS) entry which is preliminary data.</text>
</comment>